<dbReference type="InterPro" id="IPR023534">
    <property type="entry name" value="Rof/RNase_P-like"/>
</dbReference>
<accession>A0A0C1N3T6</accession>
<dbReference type="Gene3D" id="2.30.30.400">
    <property type="entry name" value="Rof-like"/>
    <property type="match status" value="1"/>
</dbReference>
<dbReference type="STRING" id="1479485.DA73_0238755"/>
<dbReference type="AlphaFoldDB" id="A0A0C1N3T6"/>
<dbReference type="EMBL" id="JHEG04000001">
    <property type="protein sequence ID" value="KAF3889466.1"/>
    <property type="molecule type" value="Genomic_DNA"/>
</dbReference>
<dbReference type="InterPro" id="IPR038626">
    <property type="entry name" value="Rof-like_sf"/>
</dbReference>
<dbReference type="EMBL" id="JHEG02000059">
    <property type="protein sequence ID" value="KIE07116.1"/>
    <property type="molecule type" value="Genomic_DNA"/>
</dbReference>
<protein>
    <submittedName>
        <fullName evidence="2">Uncharacterized protein</fullName>
    </submittedName>
</protein>
<reference evidence="1" key="2">
    <citation type="submission" date="2019-11" db="EMBL/GenBank/DDBJ databases">
        <title>Improved Assembly of Tolypothrix boutellei genome.</title>
        <authorList>
            <person name="Sarangi A.N."/>
            <person name="Mukherjee M."/>
            <person name="Ghosh S."/>
            <person name="Singh D."/>
            <person name="Das A."/>
            <person name="Kant S."/>
            <person name="Prusty A."/>
            <person name="Tripathy S."/>
        </authorList>
    </citation>
    <scope>NUCLEOTIDE SEQUENCE</scope>
    <source>
        <strain evidence="1">VB521301</strain>
    </source>
</reference>
<name>A0A0C1N3T6_9CYAN</name>
<sequence length="81" mass="9300">MDEYILVDCGFHDELEALATMRQKCCIIYRGVADEVLEIQDQIVDIYSANKADFLRLRNSTEIRLDRIISVNGKPIAYCSN</sequence>
<gene>
    <name evidence="2" type="ORF">DA73_0238755</name>
    <name evidence="1" type="ORF">DA73_0400031275</name>
</gene>
<keyword evidence="3" id="KW-1185">Reference proteome</keyword>
<evidence type="ECO:0000313" key="2">
    <source>
        <dbReference type="EMBL" id="KIE07116.1"/>
    </source>
</evidence>
<comment type="caution">
    <text evidence="2">The sequence shown here is derived from an EMBL/GenBank/DDBJ whole genome shotgun (WGS) entry which is preliminary data.</text>
</comment>
<dbReference type="RefSeq" id="WP_038082279.1">
    <property type="nucleotide sequence ID" value="NZ_JHEG04000001.1"/>
</dbReference>
<dbReference type="Proteomes" id="UP000029738">
    <property type="component" value="Unassembled WGS sequence"/>
</dbReference>
<dbReference type="SUPFAM" id="SSF101744">
    <property type="entry name" value="Rof/RNase P subunit-like"/>
    <property type="match status" value="1"/>
</dbReference>
<organism evidence="2">
    <name type="scientific">Tolypothrix bouteillei VB521301</name>
    <dbReference type="NCBI Taxonomy" id="1479485"/>
    <lineage>
        <taxon>Bacteria</taxon>
        <taxon>Bacillati</taxon>
        <taxon>Cyanobacteriota</taxon>
        <taxon>Cyanophyceae</taxon>
        <taxon>Nostocales</taxon>
        <taxon>Tolypothrichaceae</taxon>
        <taxon>Tolypothrix</taxon>
    </lineage>
</organism>
<proteinExistence type="predicted"/>
<reference evidence="2" key="1">
    <citation type="journal article" date="2015" name="Genome Announc.">
        <title>Draft Genome Sequence of Tolypothrix boutellei Strain VB521301.</title>
        <authorList>
            <person name="Chandrababunaidu M.M."/>
            <person name="Singh D."/>
            <person name="Sen D."/>
            <person name="Bhan S."/>
            <person name="Das S."/>
            <person name="Gupta A."/>
            <person name="Adhikary S.P."/>
            <person name="Tripathy S."/>
        </authorList>
    </citation>
    <scope>NUCLEOTIDE SEQUENCE</scope>
    <source>
        <strain evidence="2">VB521301</strain>
    </source>
</reference>
<dbReference type="OrthoDB" id="5344363at2"/>
<evidence type="ECO:0000313" key="1">
    <source>
        <dbReference type="EMBL" id="KAF3889466.1"/>
    </source>
</evidence>
<evidence type="ECO:0000313" key="3">
    <source>
        <dbReference type="Proteomes" id="UP000029738"/>
    </source>
</evidence>